<feature type="transmembrane region" description="Helical" evidence="1">
    <location>
        <begin position="12"/>
        <end position="32"/>
    </location>
</feature>
<name>A0A6I6G8W3_9BACT</name>
<dbReference type="EMBL" id="CP046566">
    <property type="protein sequence ID" value="QGW28977.1"/>
    <property type="molecule type" value="Genomic_DNA"/>
</dbReference>
<evidence type="ECO:0000313" key="4">
    <source>
        <dbReference type="Proteomes" id="UP000426027"/>
    </source>
</evidence>
<dbReference type="AlphaFoldDB" id="A0A6I6G8W3"/>
<keyword evidence="1" id="KW-0472">Membrane</keyword>
<evidence type="ECO:0000256" key="1">
    <source>
        <dbReference type="SAM" id="Phobius"/>
    </source>
</evidence>
<keyword evidence="1" id="KW-1133">Transmembrane helix</keyword>
<dbReference type="Proteomes" id="UP000426027">
    <property type="component" value="Chromosome"/>
</dbReference>
<protein>
    <submittedName>
        <fullName evidence="3">DUF4328 domain-containing protein</fullName>
    </submittedName>
</protein>
<gene>
    <name evidence="3" type="ORF">GLV81_13475</name>
</gene>
<keyword evidence="4" id="KW-1185">Reference proteome</keyword>
<dbReference type="Pfam" id="PF14219">
    <property type="entry name" value="DUF4328"/>
    <property type="match status" value="1"/>
</dbReference>
<evidence type="ECO:0000259" key="2">
    <source>
        <dbReference type="Pfam" id="PF14219"/>
    </source>
</evidence>
<accession>A0A6I6G8W3</accession>
<feature type="transmembrane region" description="Helical" evidence="1">
    <location>
        <begin position="59"/>
        <end position="79"/>
    </location>
</feature>
<dbReference type="InterPro" id="IPR025565">
    <property type="entry name" value="DUF4328"/>
</dbReference>
<reference evidence="3 4" key="1">
    <citation type="submission" date="2019-11" db="EMBL/GenBank/DDBJ databases">
        <authorList>
            <person name="Im W.T."/>
        </authorList>
    </citation>
    <scope>NUCLEOTIDE SEQUENCE [LARGE SCALE GENOMIC DNA]</scope>
    <source>
        <strain evidence="3 4">SB-02</strain>
    </source>
</reference>
<sequence length="228" mass="26067">MVRDNSQRAKVVQILFFCLMAIHAVNAFGNYLQIQLLNRLQKGVYNEEEASNNDIRQQLLAIAILILTILSIVYFIMWFRRAYYNLQLAGGRTNFTEGWAAGAWFVPFLNLVRPYQIMTEIWNDTQSLNYSKAERKSGAIVGVWWTMYLISNIVSSVSARIYTDTESIEGLLDSSWADLWSSSLEIPAAILAVVMVRQAHQFELELSAYQQLPKEEDSENLLGNIVVE</sequence>
<keyword evidence="1" id="KW-0812">Transmembrane</keyword>
<proteinExistence type="predicted"/>
<evidence type="ECO:0000313" key="3">
    <source>
        <dbReference type="EMBL" id="QGW28977.1"/>
    </source>
</evidence>
<feature type="domain" description="DUF4328" evidence="2">
    <location>
        <begin position="46"/>
        <end position="200"/>
    </location>
</feature>
<organism evidence="3 4">
    <name type="scientific">Phnomibacter ginsenosidimutans</name>
    <dbReference type="NCBI Taxonomy" id="2676868"/>
    <lineage>
        <taxon>Bacteria</taxon>
        <taxon>Pseudomonadati</taxon>
        <taxon>Bacteroidota</taxon>
        <taxon>Chitinophagia</taxon>
        <taxon>Chitinophagales</taxon>
        <taxon>Chitinophagaceae</taxon>
        <taxon>Phnomibacter</taxon>
    </lineage>
</organism>
<dbReference type="KEGG" id="fls:GLV81_13475"/>